<dbReference type="AlphaFoldDB" id="A0A0A9EAS8"/>
<organism evidence="1">
    <name type="scientific">Arundo donax</name>
    <name type="common">Giant reed</name>
    <name type="synonym">Donax arundinaceus</name>
    <dbReference type="NCBI Taxonomy" id="35708"/>
    <lineage>
        <taxon>Eukaryota</taxon>
        <taxon>Viridiplantae</taxon>
        <taxon>Streptophyta</taxon>
        <taxon>Embryophyta</taxon>
        <taxon>Tracheophyta</taxon>
        <taxon>Spermatophyta</taxon>
        <taxon>Magnoliopsida</taxon>
        <taxon>Liliopsida</taxon>
        <taxon>Poales</taxon>
        <taxon>Poaceae</taxon>
        <taxon>PACMAD clade</taxon>
        <taxon>Arundinoideae</taxon>
        <taxon>Arundineae</taxon>
        <taxon>Arundo</taxon>
    </lineage>
</organism>
<accession>A0A0A9EAS8</accession>
<sequence length="101" mass="10953">MVNISSEHPNSLADKIILEIMGSRGISATWKPMGTVNLASSSRIPMENRTSRARIIDSGDGEAGQSKPRMLSMPSAFNCIMQETRLDLCISGIPSDCISLR</sequence>
<reference evidence="1" key="2">
    <citation type="journal article" date="2015" name="Data Brief">
        <title>Shoot transcriptome of the giant reed, Arundo donax.</title>
        <authorList>
            <person name="Barrero R.A."/>
            <person name="Guerrero F.D."/>
            <person name="Moolhuijzen P."/>
            <person name="Goolsby J.A."/>
            <person name="Tidwell J."/>
            <person name="Bellgard S.E."/>
            <person name="Bellgard M.I."/>
        </authorList>
    </citation>
    <scope>NUCLEOTIDE SEQUENCE</scope>
    <source>
        <tissue evidence="1">Shoot tissue taken approximately 20 cm above the soil surface</tissue>
    </source>
</reference>
<dbReference type="EMBL" id="GBRH01201782">
    <property type="protein sequence ID" value="JAD96113.1"/>
    <property type="molecule type" value="Transcribed_RNA"/>
</dbReference>
<proteinExistence type="predicted"/>
<name>A0A0A9EAS8_ARUDO</name>
<protein>
    <submittedName>
        <fullName evidence="1">Uncharacterized protein</fullName>
    </submittedName>
</protein>
<reference evidence="1" key="1">
    <citation type="submission" date="2014-09" db="EMBL/GenBank/DDBJ databases">
        <authorList>
            <person name="Magalhaes I.L.F."/>
            <person name="Oliveira U."/>
            <person name="Santos F.R."/>
            <person name="Vidigal T.H.D.A."/>
            <person name="Brescovit A.D."/>
            <person name="Santos A.J."/>
        </authorList>
    </citation>
    <scope>NUCLEOTIDE SEQUENCE</scope>
    <source>
        <tissue evidence="1">Shoot tissue taken approximately 20 cm above the soil surface</tissue>
    </source>
</reference>
<evidence type="ECO:0000313" key="1">
    <source>
        <dbReference type="EMBL" id="JAD96113.1"/>
    </source>
</evidence>